<dbReference type="InterPro" id="IPR011333">
    <property type="entry name" value="SKP1/BTB/POZ_sf"/>
</dbReference>
<dbReference type="Pfam" id="PF24981">
    <property type="entry name" value="Beta-prop_ATRN-LZTR1"/>
    <property type="match status" value="1"/>
</dbReference>
<feature type="compositionally biased region" description="Polar residues" evidence="3">
    <location>
        <begin position="126"/>
        <end position="135"/>
    </location>
</feature>
<dbReference type="PANTHER" id="PTHR45632:SF14">
    <property type="entry name" value="KELCH-LIKE PROTEIN 33"/>
    <property type="match status" value="1"/>
</dbReference>
<dbReference type="AlphaFoldDB" id="A0A3N0YK90"/>
<evidence type="ECO:0000256" key="1">
    <source>
        <dbReference type="ARBA" id="ARBA00022441"/>
    </source>
</evidence>
<feature type="compositionally biased region" description="Acidic residues" evidence="3">
    <location>
        <begin position="35"/>
        <end position="46"/>
    </location>
</feature>
<feature type="region of interest" description="Disordered" evidence="3">
    <location>
        <begin position="363"/>
        <end position="384"/>
    </location>
</feature>
<dbReference type="EMBL" id="RJVU01038599">
    <property type="protein sequence ID" value="ROL46310.1"/>
    <property type="molecule type" value="Genomic_DNA"/>
</dbReference>
<comment type="caution">
    <text evidence="5">The sequence shown here is derived from an EMBL/GenBank/DDBJ whole genome shotgun (WGS) entry which is preliminary data.</text>
</comment>
<dbReference type="Pfam" id="PF07707">
    <property type="entry name" value="BACK"/>
    <property type="match status" value="1"/>
</dbReference>
<feature type="region of interest" description="Disordered" evidence="3">
    <location>
        <begin position="962"/>
        <end position="989"/>
    </location>
</feature>
<feature type="compositionally biased region" description="Basic and acidic residues" evidence="3">
    <location>
        <begin position="113"/>
        <end position="125"/>
    </location>
</feature>
<feature type="compositionally biased region" description="Basic and acidic residues" evidence="3">
    <location>
        <begin position="10"/>
        <end position="34"/>
    </location>
</feature>
<feature type="compositionally biased region" description="Basic and acidic residues" evidence="3">
    <location>
        <begin position="368"/>
        <end position="384"/>
    </location>
</feature>
<dbReference type="Gene3D" id="2.120.10.80">
    <property type="entry name" value="Kelch-type beta propeller"/>
    <property type="match status" value="2"/>
</dbReference>
<evidence type="ECO:0000313" key="6">
    <source>
        <dbReference type="Proteomes" id="UP000281406"/>
    </source>
</evidence>
<dbReference type="SUPFAM" id="SSF117281">
    <property type="entry name" value="Kelch motif"/>
    <property type="match status" value="1"/>
</dbReference>
<feature type="compositionally biased region" description="Acidic residues" evidence="3">
    <location>
        <begin position="213"/>
        <end position="226"/>
    </location>
</feature>
<dbReference type="Gene3D" id="3.30.710.10">
    <property type="entry name" value="Potassium Channel Kv1.1, Chain A"/>
    <property type="match status" value="2"/>
</dbReference>
<evidence type="ECO:0000313" key="5">
    <source>
        <dbReference type="EMBL" id="ROL46310.1"/>
    </source>
</evidence>
<evidence type="ECO:0000256" key="3">
    <source>
        <dbReference type="SAM" id="MobiDB-lite"/>
    </source>
</evidence>
<dbReference type="InterPro" id="IPR000210">
    <property type="entry name" value="BTB/POZ_dom"/>
</dbReference>
<evidence type="ECO:0000256" key="2">
    <source>
        <dbReference type="ARBA" id="ARBA00022737"/>
    </source>
</evidence>
<dbReference type="InterPro" id="IPR006652">
    <property type="entry name" value="Kelch_1"/>
</dbReference>
<dbReference type="SMART" id="SM00875">
    <property type="entry name" value="BACK"/>
    <property type="match status" value="1"/>
</dbReference>
<protein>
    <submittedName>
        <fullName evidence="5">Kelch-like protein 33</fullName>
    </submittedName>
</protein>
<dbReference type="Proteomes" id="UP000281406">
    <property type="component" value="Unassembled WGS sequence"/>
</dbReference>
<dbReference type="InterPro" id="IPR056737">
    <property type="entry name" value="Beta-prop_ATRN-MKLN-like"/>
</dbReference>
<name>A0A3N0YK90_ANAGA</name>
<dbReference type="PROSITE" id="PS50097">
    <property type="entry name" value="BTB"/>
    <property type="match status" value="2"/>
</dbReference>
<dbReference type="Gene3D" id="1.25.40.420">
    <property type="match status" value="1"/>
</dbReference>
<feature type="region of interest" description="Disordered" evidence="3">
    <location>
        <begin position="1"/>
        <end position="70"/>
    </location>
</feature>
<dbReference type="SMART" id="SM00612">
    <property type="entry name" value="Kelch"/>
    <property type="match status" value="5"/>
</dbReference>
<dbReference type="InterPro" id="IPR015915">
    <property type="entry name" value="Kelch-typ_b-propeller"/>
</dbReference>
<dbReference type="Pfam" id="PF00651">
    <property type="entry name" value="BTB"/>
    <property type="match status" value="1"/>
</dbReference>
<feature type="region of interest" description="Disordered" evidence="3">
    <location>
        <begin position="95"/>
        <end position="135"/>
    </location>
</feature>
<feature type="domain" description="BTB" evidence="4">
    <location>
        <begin position="405"/>
        <end position="472"/>
    </location>
</feature>
<accession>A0A3N0YK90</accession>
<dbReference type="OrthoDB" id="45365at2759"/>
<proteinExistence type="predicted"/>
<keyword evidence="6" id="KW-1185">Reference proteome</keyword>
<feature type="region of interest" description="Disordered" evidence="3">
    <location>
        <begin position="194"/>
        <end position="233"/>
    </location>
</feature>
<sequence>MAMDQQCLQREWRNSWRTARKDENVNAENGWRDVSDEEEDQENPVEEYERSEVEELQVQTQESEKAVDDDEACSVSFPFMPANSDSVVVMCTNNDNASDEKDANKYDNSNVENAHKYGKNNDKEYSNSLPVGSTNGDGLVAACKHKDRGTDKDYDTYDDDDEYDEDDCFAAASISTDDIGGSEKDLTFRGLTFKDEEQMTDSSSEQGMLNEKLEEEEEEEEEEDEYEGHCSIEDSDDCDMYPKKLYSDPVYPGSVFEALENMMLYSVLTDLTIYTEDGHQFQVHSIVLAAVSYLIEKRLRQKPKQERIIALCLGPEVHSSGLAAVVEFAYKGSISILNKDNMEMVRTAAVTLEAQRVLELCTEEEQREQDKAREEKEDRKRISAKEHMNDSLQHIRQLWAQRVGCDVELEAEGRVFHAHRVLLVANSDYFRGMFTTGMKESRQELVSLLLVRAAKFEALLHYSYSGALALGWGSVFDLTCTALQLQFQNAFSLCLNFLQQEIDAYSCLDVVSFAEAYGMADLLTHANDFVLRHFQDVSVTPKFHDLPVEKLKKYLQSNSLCVQSELPVFKAVMSWIEAFPRQRVGLARELMRTVRFPLMTFMEFKEVKSIMSWLRIGTKKLYKSVIEEFFNSSSDVQSNFRVYMPKDTLVLVGGERITDNFDKHRPCREMWFSNSLQNHVGLVKKVEWRRLGTLPEKPRFSHGVGVMRGKLYVVGGRHYYGKADTMKCTYMYDPIQNTWQRLADMHERRGSFTLVVLNGKLYAIGGERDSEVNMESVEVYCTNANSWSFVCPLDQALCCHAASVWNGTIFLSGGFNSQYQCLSSMILYHPDRRSTYLAKMRNDRALHCMETLRDHLYVAGGVSCDADGSLVDQLACEVYDPVSNSWSAIMPFLVPHIGAASAVLEGKVYIIGGYCNENYSDTKSVHRYDPATQHWENMSMTPGPNTFIAACVLPIPTHLRHADTSTAKNSTDSTAAENSADSLAAENGTSPLQLSGLPCTSDEHSERVACLGRSHTEAMFIVMNRSYCKSMSL</sequence>
<dbReference type="PANTHER" id="PTHR45632">
    <property type="entry name" value="LD33804P"/>
    <property type="match status" value="1"/>
</dbReference>
<organism evidence="5 6">
    <name type="scientific">Anabarilius grahami</name>
    <name type="common">Kanglang fish</name>
    <name type="synonym">Barilius grahami</name>
    <dbReference type="NCBI Taxonomy" id="495550"/>
    <lineage>
        <taxon>Eukaryota</taxon>
        <taxon>Metazoa</taxon>
        <taxon>Chordata</taxon>
        <taxon>Craniata</taxon>
        <taxon>Vertebrata</taxon>
        <taxon>Euteleostomi</taxon>
        <taxon>Actinopterygii</taxon>
        <taxon>Neopterygii</taxon>
        <taxon>Teleostei</taxon>
        <taxon>Ostariophysi</taxon>
        <taxon>Cypriniformes</taxon>
        <taxon>Xenocyprididae</taxon>
        <taxon>Xenocypridinae</taxon>
        <taxon>Xenocypridinae incertae sedis</taxon>
        <taxon>Anabarilius</taxon>
    </lineage>
</organism>
<dbReference type="InterPro" id="IPR011705">
    <property type="entry name" value="BACK"/>
</dbReference>
<feature type="domain" description="BTB" evidence="4">
    <location>
        <begin position="269"/>
        <end position="338"/>
    </location>
</feature>
<dbReference type="Pfam" id="PF21536">
    <property type="entry name" value="BTB_KLHL33"/>
    <property type="match status" value="1"/>
</dbReference>
<dbReference type="SMART" id="SM00225">
    <property type="entry name" value="BTB"/>
    <property type="match status" value="2"/>
</dbReference>
<keyword evidence="1" id="KW-0880">Kelch repeat</keyword>
<dbReference type="FunFam" id="1.25.40.420:FF:000001">
    <property type="entry name" value="Kelch-like family member 12"/>
    <property type="match status" value="1"/>
</dbReference>
<evidence type="ECO:0000259" key="4">
    <source>
        <dbReference type="PROSITE" id="PS50097"/>
    </source>
</evidence>
<dbReference type="SUPFAM" id="SSF54695">
    <property type="entry name" value="POZ domain"/>
    <property type="match status" value="2"/>
</dbReference>
<reference evidence="5 6" key="1">
    <citation type="submission" date="2018-10" db="EMBL/GenBank/DDBJ databases">
        <title>Genome assembly for a Yunnan-Guizhou Plateau 3E fish, Anabarilius grahami (Regan), and its evolutionary and genetic applications.</title>
        <authorList>
            <person name="Jiang W."/>
        </authorList>
    </citation>
    <scope>NUCLEOTIDE SEQUENCE [LARGE SCALE GENOMIC DNA]</scope>
    <source>
        <strain evidence="5">AG-KIZ</strain>
        <tissue evidence="5">Muscle</tissue>
    </source>
</reference>
<gene>
    <name evidence="5" type="ORF">DPX16_9045</name>
</gene>
<feature type="compositionally biased region" description="Polar residues" evidence="3">
    <location>
        <begin position="964"/>
        <end position="989"/>
    </location>
</feature>
<keyword evidence="2" id="KW-0677">Repeat</keyword>